<gene>
    <name evidence="3" type="ORF">DW099_15095</name>
</gene>
<evidence type="ECO:0000313" key="4">
    <source>
        <dbReference type="Proteomes" id="UP000284841"/>
    </source>
</evidence>
<keyword evidence="2" id="KW-0732">Signal</keyword>
<keyword evidence="4" id="KW-1185">Reference proteome</keyword>
<dbReference type="AlphaFoldDB" id="A0A415DZA4"/>
<dbReference type="RefSeq" id="WP_067536182.1">
    <property type="nucleotide sequence ID" value="NZ_AP025567.1"/>
</dbReference>
<protein>
    <submittedName>
        <fullName evidence="3">Uncharacterized protein</fullName>
    </submittedName>
</protein>
<dbReference type="EMBL" id="QRMS01000004">
    <property type="protein sequence ID" value="RHJ86158.1"/>
    <property type="molecule type" value="Genomic_DNA"/>
</dbReference>
<feature type="compositionally biased region" description="Low complexity" evidence="1">
    <location>
        <begin position="105"/>
        <end position="119"/>
    </location>
</feature>
<evidence type="ECO:0000256" key="1">
    <source>
        <dbReference type="SAM" id="MobiDB-lite"/>
    </source>
</evidence>
<reference evidence="3 4" key="1">
    <citation type="submission" date="2018-08" db="EMBL/GenBank/DDBJ databases">
        <title>A genome reference for cultivated species of the human gut microbiota.</title>
        <authorList>
            <person name="Zou Y."/>
            <person name="Xue W."/>
            <person name="Luo G."/>
        </authorList>
    </citation>
    <scope>NUCLEOTIDE SEQUENCE [LARGE SCALE GENOMIC DNA]</scope>
    <source>
        <strain evidence="3 4">AM07-24</strain>
    </source>
</reference>
<dbReference type="STRING" id="1776384.GCA_900086585_01585"/>
<organism evidence="3 4">
    <name type="scientific">Emergencia timonensis</name>
    <dbReference type="NCBI Taxonomy" id="1776384"/>
    <lineage>
        <taxon>Bacteria</taxon>
        <taxon>Bacillati</taxon>
        <taxon>Bacillota</taxon>
        <taxon>Clostridia</taxon>
        <taxon>Peptostreptococcales</taxon>
        <taxon>Anaerovoracaceae</taxon>
        <taxon>Emergencia</taxon>
    </lineage>
</organism>
<feature type="region of interest" description="Disordered" evidence="1">
    <location>
        <begin position="105"/>
        <end position="133"/>
    </location>
</feature>
<feature type="signal peptide" evidence="2">
    <location>
        <begin position="1"/>
        <end position="30"/>
    </location>
</feature>
<dbReference type="GeneID" id="83003962"/>
<proteinExistence type="predicted"/>
<comment type="caution">
    <text evidence="3">The sequence shown here is derived from an EMBL/GenBank/DDBJ whole genome shotgun (WGS) entry which is preliminary data.</text>
</comment>
<feature type="compositionally biased region" description="Gly residues" evidence="1">
    <location>
        <begin position="122"/>
        <end position="133"/>
    </location>
</feature>
<dbReference type="OrthoDB" id="9969959at2"/>
<sequence>MKKVMKKKWIVLALVLTIVAVGAVSLTAFGADNQRVDYQSQMQKKQPICTVNQDCFKRGVHHAKQNRVSPVTSTANTSAASTASTSAAPVYGTCQYPDCDGTHANHQNYGHHNSGQNHHGSSHGGGHHGGWHE</sequence>
<accession>A0A415DZA4</accession>
<feature type="chain" id="PRO_5019276734" evidence="2">
    <location>
        <begin position="31"/>
        <end position="133"/>
    </location>
</feature>
<evidence type="ECO:0000313" key="3">
    <source>
        <dbReference type="EMBL" id="RHJ86158.1"/>
    </source>
</evidence>
<dbReference type="Proteomes" id="UP000284841">
    <property type="component" value="Unassembled WGS sequence"/>
</dbReference>
<name>A0A415DZA4_9FIRM</name>
<evidence type="ECO:0000256" key="2">
    <source>
        <dbReference type="SAM" id="SignalP"/>
    </source>
</evidence>